<comment type="subcellular location">
    <subcellularLocation>
        <location evidence="7">Cell membrane</location>
        <topology evidence="7">Multi-pass membrane protein</topology>
    </subcellularLocation>
</comment>
<keyword evidence="1 7" id="KW-1003">Cell membrane</keyword>
<keyword evidence="5 7" id="KW-0472">Membrane</keyword>
<evidence type="ECO:0000256" key="6">
    <source>
        <dbReference type="ARBA" id="ARBA00023306"/>
    </source>
</evidence>
<proteinExistence type="inferred from homology"/>
<evidence type="ECO:0000313" key="9">
    <source>
        <dbReference type="Proteomes" id="UP001501570"/>
    </source>
</evidence>
<evidence type="ECO:0000256" key="7">
    <source>
        <dbReference type="HAMAP-Rule" id="MF_00631"/>
    </source>
</evidence>
<accession>A0ABP9RG97</accession>
<evidence type="ECO:0000256" key="5">
    <source>
        <dbReference type="ARBA" id="ARBA00023136"/>
    </source>
</evidence>
<protein>
    <recommendedName>
        <fullName evidence="7">Cell division protein CrgA</fullName>
    </recommendedName>
</protein>
<evidence type="ECO:0000256" key="1">
    <source>
        <dbReference type="ARBA" id="ARBA00022475"/>
    </source>
</evidence>
<dbReference type="GO" id="GO:0051301">
    <property type="term" value="P:cell division"/>
    <property type="evidence" value="ECO:0007669"/>
    <property type="project" value="UniProtKB-KW"/>
</dbReference>
<keyword evidence="4 7" id="KW-1133">Transmembrane helix</keyword>
<dbReference type="Proteomes" id="UP001501570">
    <property type="component" value="Unassembled WGS sequence"/>
</dbReference>
<keyword evidence="2 7" id="KW-0132">Cell division</keyword>
<sequence>MPKSRVRQKKVYTPPADIAPRVSAISKRPSPTWLPVSAVALIFVGIAWLVTFYLSTGVYPVLAWGYWNLAIGFGAMVAALALLARWR</sequence>
<evidence type="ECO:0000313" key="8">
    <source>
        <dbReference type="EMBL" id="GAA5176902.1"/>
    </source>
</evidence>
<feature type="transmembrane region" description="Helical" evidence="7">
    <location>
        <begin position="33"/>
        <end position="54"/>
    </location>
</feature>
<evidence type="ECO:0000256" key="4">
    <source>
        <dbReference type="ARBA" id="ARBA00022989"/>
    </source>
</evidence>
<dbReference type="InterPro" id="IPR009619">
    <property type="entry name" value="CrgA"/>
</dbReference>
<comment type="caution">
    <text evidence="8">The sequence shown here is derived from an EMBL/GenBank/DDBJ whole genome shotgun (WGS) entry which is preliminary data.</text>
</comment>
<comment type="function">
    <text evidence="7">Involved in cell division.</text>
</comment>
<dbReference type="HAMAP" id="MF_00631">
    <property type="entry name" value="CrgA"/>
    <property type="match status" value="1"/>
</dbReference>
<evidence type="ECO:0000256" key="3">
    <source>
        <dbReference type="ARBA" id="ARBA00022692"/>
    </source>
</evidence>
<gene>
    <name evidence="7 8" type="primary">crgA</name>
    <name evidence="8" type="ORF">GCM10023322_00200</name>
</gene>
<reference evidence="9" key="1">
    <citation type="journal article" date="2019" name="Int. J. Syst. Evol. Microbiol.">
        <title>The Global Catalogue of Microorganisms (GCM) 10K type strain sequencing project: providing services to taxonomists for standard genome sequencing and annotation.</title>
        <authorList>
            <consortium name="The Broad Institute Genomics Platform"/>
            <consortium name="The Broad Institute Genome Sequencing Center for Infectious Disease"/>
            <person name="Wu L."/>
            <person name="Ma J."/>
        </authorList>
    </citation>
    <scope>NUCLEOTIDE SEQUENCE [LARGE SCALE GENOMIC DNA]</scope>
    <source>
        <strain evidence="9">JCM 18304</strain>
    </source>
</reference>
<dbReference type="RefSeq" id="WP_345624962.1">
    <property type="nucleotide sequence ID" value="NZ_BAABJQ010000001.1"/>
</dbReference>
<organism evidence="8 9">
    <name type="scientific">Rugosimonospora acidiphila</name>
    <dbReference type="NCBI Taxonomy" id="556531"/>
    <lineage>
        <taxon>Bacteria</taxon>
        <taxon>Bacillati</taxon>
        <taxon>Actinomycetota</taxon>
        <taxon>Actinomycetes</taxon>
        <taxon>Micromonosporales</taxon>
        <taxon>Micromonosporaceae</taxon>
        <taxon>Rugosimonospora</taxon>
    </lineage>
</organism>
<keyword evidence="9" id="KW-1185">Reference proteome</keyword>
<keyword evidence="3 7" id="KW-0812">Transmembrane</keyword>
<comment type="similarity">
    <text evidence="7">Belongs to the CrgA family.</text>
</comment>
<feature type="transmembrane region" description="Helical" evidence="7">
    <location>
        <begin position="66"/>
        <end position="84"/>
    </location>
</feature>
<keyword evidence="6 7" id="KW-0131">Cell cycle</keyword>
<evidence type="ECO:0000256" key="2">
    <source>
        <dbReference type="ARBA" id="ARBA00022618"/>
    </source>
</evidence>
<name>A0ABP9RG97_9ACTN</name>
<dbReference type="Pfam" id="PF06781">
    <property type="entry name" value="CrgA"/>
    <property type="match status" value="1"/>
</dbReference>
<dbReference type="EMBL" id="BAABJQ010000001">
    <property type="protein sequence ID" value="GAA5176902.1"/>
    <property type="molecule type" value="Genomic_DNA"/>
</dbReference>